<gene>
    <name evidence="3" type="ORF">AAGW17_03115</name>
</gene>
<dbReference type="Gene3D" id="3.40.1620.10">
    <property type="entry name" value="YefM-like domain"/>
    <property type="match status" value="1"/>
</dbReference>
<comment type="function">
    <text evidence="2">Antitoxin component of a type II toxin-antitoxin (TA) system.</text>
</comment>
<dbReference type="NCBIfam" id="TIGR01552">
    <property type="entry name" value="phd_fam"/>
    <property type="match status" value="1"/>
</dbReference>
<evidence type="ECO:0000256" key="1">
    <source>
        <dbReference type="ARBA" id="ARBA00009981"/>
    </source>
</evidence>
<dbReference type="RefSeq" id="WP_347938603.1">
    <property type="nucleotide sequence ID" value="NZ_CP157197.1"/>
</dbReference>
<comment type="similarity">
    <text evidence="1 2">Belongs to the phD/YefM antitoxin family.</text>
</comment>
<dbReference type="AlphaFoldDB" id="A0AAU7BXX1"/>
<reference evidence="3" key="1">
    <citation type="submission" date="2024-05" db="EMBL/GenBank/DDBJ databases">
        <title>Characterization of a novel Rickettsia species. (Rickettsia oklahomia sp. nov.) from Amblyomma americanum ticks.</title>
        <authorList>
            <person name="Korla P.K."/>
            <person name="Karounos M."/>
            <person name="Wilson J.M."/>
            <person name="Little S.E."/>
            <person name="Qurollo B.A."/>
        </authorList>
    </citation>
    <scope>NUCLEOTIDE SEQUENCE</scope>
    <source>
        <strain evidence="3">Oklahoma-10</strain>
    </source>
</reference>
<dbReference type="InterPro" id="IPR051416">
    <property type="entry name" value="phD-YefM_TA_antitoxins"/>
</dbReference>
<dbReference type="Pfam" id="PF02604">
    <property type="entry name" value="PhdYeFM_antitox"/>
    <property type="match status" value="1"/>
</dbReference>
<dbReference type="InterPro" id="IPR006442">
    <property type="entry name" value="Antitoxin_Phd/YefM"/>
</dbReference>
<dbReference type="PANTHER" id="PTHR35377">
    <property type="entry name" value="ANTITOXIN VAPB49-RELATED-RELATED"/>
    <property type="match status" value="1"/>
</dbReference>
<evidence type="ECO:0000256" key="2">
    <source>
        <dbReference type="RuleBase" id="RU362080"/>
    </source>
</evidence>
<accession>A0AAU7BXX1</accession>
<proteinExistence type="inferred from homology"/>
<name>A0AAU7BXX1_9RICK</name>
<dbReference type="InterPro" id="IPR036165">
    <property type="entry name" value="YefM-like_sf"/>
</dbReference>
<organism evidence="3">
    <name type="scientific">Rickettsia oklahomensis</name>
    <dbReference type="NCBI Taxonomy" id="3141789"/>
    <lineage>
        <taxon>Bacteria</taxon>
        <taxon>Pseudomonadati</taxon>
        <taxon>Pseudomonadota</taxon>
        <taxon>Alphaproteobacteria</taxon>
        <taxon>Rickettsiales</taxon>
        <taxon>Rickettsiaceae</taxon>
        <taxon>Rickettsieae</taxon>
        <taxon>Rickettsia</taxon>
        <taxon>belli group</taxon>
    </lineage>
</organism>
<dbReference type="SUPFAM" id="SSF143120">
    <property type="entry name" value="YefM-like"/>
    <property type="match status" value="1"/>
</dbReference>
<protein>
    <recommendedName>
        <fullName evidence="2">Antitoxin</fullName>
    </recommendedName>
</protein>
<sequence length="91" mass="10456">MHNSITAFDAKTHFSKLLDRASKGEEILITKRGKVAAKIVPINTEYDIETSRIAALRLRKLAKEINLQPSGFEEWLNYRNKGKTQKCHLLF</sequence>
<dbReference type="PANTHER" id="PTHR35377:SF8">
    <property type="entry name" value="ANTITOXIN VAPB22"/>
    <property type="match status" value="1"/>
</dbReference>
<dbReference type="EMBL" id="CP157197">
    <property type="protein sequence ID" value="XBG65974.1"/>
    <property type="molecule type" value="Genomic_DNA"/>
</dbReference>
<dbReference type="KEGG" id="rof:AAGW17_03115"/>
<evidence type="ECO:0000313" key="3">
    <source>
        <dbReference type="EMBL" id="XBG65974.1"/>
    </source>
</evidence>